<evidence type="ECO:0000313" key="2">
    <source>
        <dbReference type="Proteomes" id="UP000628669"/>
    </source>
</evidence>
<dbReference type="RefSeq" id="WP_200245061.1">
    <property type="nucleotide sequence ID" value="NZ_JAENHK010000008.1"/>
</dbReference>
<sequence length="150" mass="17639">MKKTFIINLVCLFIVLSCKDINKFSAGSYPYAETYVIHKSEKEVINTIIKLKEDNLDYKVPKLQWAGKETELLDGRDSHWYYFYFYFKDTNDIVEFWTRAGNRPNETKIGLFSVSKGLDGSAHLVNKDLSDRENTEIKREFEKHIIDKVK</sequence>
<dbReference type="PROSITE" id="PS51257">
    <property type="entry name" value="PROKAR_LIPOPROTEIN"/>
    <property type="match status" value="1"/>
</dbReference>
<dbReference type="EMBL" id="JAENHK010000008">
    <property type="protein sequence ID" value="MBK1895787.1"/>
    <property type="molecule type" value="Genomic_DNA"/>
</dbReference>
<keyword evidence="2" id="KW-1185">Reference proteome</keyword>
<name>A0ABS1FTN0_9FLAO</name>
<organism evidence="1 2">
    <name type="scientific">Chryseobacterium paridis</name>
    <dbReference type="NCBI Taxonomy" id="2800328"/>
    <lineage>
        <taxon>Bacteria</taxon>
        <taxon>Pseudomonadati</taxon>
        <taxon>Bacteroidota</taxon>
        <taxon>Flavobacteriia</taxon>
        <taxon>Flavobacteriales</taxon>
        <taxon>Weeksellaceae</taxon>
        <taxon>Chryseobacterium group</taxon>
        <taxon>Chryseobacterium</taxon>
    </lineage>
</organism>
<reference evidence="2" key="1">
    <citation type="submission" date="2021-01" db="EMBL/GenBank/DDBJ databases">
        <title>Genome public.</title>
        <authorList>
            <person name="Liu C."/>
            <person name="Sun Q."/>
        </authorList>
    </citation>
    <scope>NUCLEOTIDE SEQUENCE [LARGE SCALE GENOMIC DNA]</scope>
    <source>
        <strain evidence="2">YIM B02567</strain>
    </source>
</reference>
<proteinExistence type="predicted"/>
<gene>
    <name evidence="1" type="ORF">JHL15_08510</name>
</gene>
<protein>
    <recommendedName>
        <fullName evidence="3">Lipoprotein</fullName>
    </recommendedName>
</protein>
<evidence type="ECO:0008006" key="3">
    <source>
        <dbReference type="Google" id="ProtNLM"/>
    </source>
</evidence>
<accession>A0ABS1FTN0</accession>
<dbReference type="Proteomes" id="UP000628669">
    <property type="component" value="Unassembled WGS sequence"/>
</dbReference>
<evidence type="ECO:0000313" key="1">
    <source>
        <dbReference type="EMBL" id="MBK1895787.1"/>
    </source>
</evidence>
<comment type="caution">
    <text evidence="1">The sequence shown here is derived from an EMBL/GenBank/DDBJ whole genome shotgun (WGS) entry which is preliminary data.</text>
</comment>